<evidence type="ECO:0000256" key="1">
    <source>
        <dbReference type="ARBA" id="ARBA00008894"/>
    </source>
</evidence>
<dbReference type="SUPFAM" id="SSF52540">
    <property type="entry name" value="P-loop containing nucleoside triphosphate hydrolases"/>
    <property type="match status" value="1"/>
</dbReference>
<comment type="similarity">
    <text evidence="1">Belongs to the disease resistance NB-LRR family.</text>
</comment>
<name>A0AAD7L2K8_QUISA</name>
<dbReference type="PRINTS" id="PR00364">
    <property type="entry name" value="DISEASERSIST"/>
</dbReference>
<proteinExistence type="inferred from homology"/>
<gene>
    <name evidence="4" type="ORF">O6P43_026581</name>
</gene>
<keyword evidence="5" id="KW-1185">Reference proteome</keyword>
<feature type="domain" description="AAA+ ATPase" evidence="3">
    <location>
        <begin position="162"/>
        <end position="342"/>
    </location>
</feature>
<evidence type="ECO:0000313" key="5">
    <source>
        <dbReference type="Proteomes" id="UP001163823"/>
    </source>
</evidence>
<dbReference type="Gene3D" id="3.80.10.10">
    <property type="entry name" value="Ribonuclease Inhibitor"/>
    <property type="match status" value="5"/>
</dbReference>
<dbReference type="KEGG" id="qsa:O6P43_026581"/>
<sequence>MQWSQLDGDWVTCATTGAMSRNLVMRLTNSRLLERFCNIKLMKKEDNGLEIERSVLTWLERVDSIKGKVEEFQKDTGHSNAVCSKWWCPNLWVRHQLSRRAKKIAKDVAEVEEKEPPIERVAYRPALQGLASTSAAATRGFTTFESRMPIVKVIMEALMDPSVNMIGVYGLGGVGKTTLVKEIAEKAKKANVFEVVVMAVVTQTPDLKRIQGEIADILGLKFDEESVLGRASRLRERITQEKKILVILDDIWGRIDLEEVGIPFQEDYKRREKDLDEVDLSFRGKYKKREKDLGEVELPFGGEHKRGENYNSCKILLTSRNKEVVSQMGTQKDFQIQLLTEAETWSLFQAMVGDVDIVNDTVLHPIAIEVAKKMCRFENEGMNARVYSALELSYNQLESDEVRNFFLVCGILGDFSDTEYLLKYSMGLGIIKYKDTVEGARNRIYNLINTLKASCLLLEEDSSEKVQMHTIVREVAISIAKKKHNAFIVKFEDELKEWPPEDFLRRCTQIILPNCEIQELPGRLEIPQLQLFILVNKNSSLSIPDSFFECMGELKVLDLTGMHITSLPMSFRFLTSLRTLCLDDCVLEDMALIGALKNLEILSLRNSVMKQLPTEIQKLTRLRMLDLIGSEIGMMIKQFIIPSLTKLEELYMGNSSITWEAEGSNEQRNASFAELENWPRLTALEIHIKEAPTLSMDFFKKLERFKILIGDVWEWTVMNDTSKTLKLKLKTRIIHLEHGIKMLLKRVEDLYLDEMNGVSNIIPDLNGEGFPNIKHVLVQNNAEIEYIIDGILHPYVSFPTLESMVLNNLGNLRAICNKQLMVNSFDNLRTMKVRNCNNMKNLFTFTSAFFQFLFEVEVSGCESLEEILVIGGEEIISHSEECNRVEFPHLHSLILQDLPKLNGFGVHKCKNEVMSSRTQSSQKRSTAGVLMPLFDNKVTFPKLETLKLSNIRLNELWHDQLSASYSTESLTTLIVEGCDSIKHLFTSSTATYLTNLRHLEITKCELMEEIIISEETKIKEEITFPKLQTMKISDMDNLKTTWPPHLAADSCSSLKIMEVNNARKLVTIFPPYTLRNFEKLEMLTVIDCESVEEIFDLNATETNTEVAIRLKELRLSGLPNLDNIWSKDPEGIFCFHDLQLVEVLSCQKLQYLFPASIAIKGLSKLQILKLGNCGLKNVVAAGEEREQIAIFVFPELNSLALVSLVLLDSFYPVTYTLECPSLQYLQVLKCEKLDVFTRKQLNFQEEIREHEFQPEKTQALFAIEKMLPNLVELIVEKKEIMQIWQGEFSLPPFYKLKLLEVVFCRDVADTFNYYFLQRTPNLKTLRVKDCFFKEIFPSERHEDQERQTRSFPRLKSLRLWRLPKLEHICEEGSQLDPVLEILNSLVVRECPRLTILVSSSASFSNLTFLGIVQCKGLTFLFSSSTAKSLVNLTTLRIKLCFSLEEIVESKADEAKDEISFSKLRTLELVSLKNLKNYSPNKYCTFNFPSLEIVIVRQCHVMRTFSEGPLNTPKLRNVKVGEGQTKDDYRWRGNLNATMHEVFQEMVCNVHLTFYLPTH</sequence>
<keyword evidence="2" id="KW-0611">Plant defense</keyword>
<dbReference type="SMART" id="SM00382">
    <property type="entry name" value="AAA"/>
    <property type="match status" value="1"/>
</dbReference>
<dbReference type="Gene3D" id="3.40.50.300">
    <property type="entry name" value="P-loop containing nucleotide triphosphate hydrolases"/>
    <property type="match status" value="1"/>
</dbReference>
<dbReference type="SUPFAM" id="SSF52058">
    <property type="entry name" value="L domain-like"/>
    <property type="match status" value="2"/>
</dbReference>
<dbReference type="InterPro" id="IPR002182">
    <property type="entry name" value="NB-ARC"/>
</dbReference>
<dbReference type="Pfam" id="PF23247">
    <property type="entry name" value="LRR_RPS2"/>
    <property type="match status" value="3"/>
</dbReference>
<accession>A0AAD7L2K8</accession>
<dbReference type="InterPro" id="IPR003593">
    <property type="entry name" value="AAA+_ATPase"/>
</dbReference>
<dbReference type="InterPro" id="IPR027417">
    <property type="entry name" value="P-loop_NTPase"/>
</dbReference>
<dbReference type="PANTHER" id="PTHR33463:SF198">
    <property type="entry name" value="RPP4C3"/>
    <property type="match status" value="1"/>
</dbReference>
<dbReference type="Pfam" id="PF00931">
    <property type="entry name" value="NB-ARC"/>
    <property type="match status" value="2"/>
</dbReference>
<dbReference type="GO" id="GO:0043531">
    <property type="term" value="F:ADP binding"/>
    <property type="evidence" value="ECO:0007669"/>
    <property type="project" value="InterPro"/>
</dbReference>
<dbReference type="EMBL" id="JARAOO010000011">
    <property type="protein sequence ID" value="KAJ7950379.1"/>
    <property type="molecule type" value="Genomic_DNA"/>
</dbReference>
<protein>
    <submittedName>
        <fullName evidence="4">Disease resistance protein</fullName>
    </submittedName>
</protein>
<dbReference type="Proteomes" id="UP001163823">
    <property type="component" value="Chromosome 11"/>
</dbReference>
<evidence type="ECO:0000259" key="3">
    <source>
        <dbReference type="SMART" id="SM00382"/>
    </source>
</evidence>
<evidence type="ECO:0000313" key="4">
    <source>
        <dbReference type="EMBL" id="KAJ7950379.1"/>
    </source>
</evidence>
<dbReference type="InterPro" id="IPR057135">
    <property type="entry name" value="At4g27190-like_LRR"/>
</dbReference>
<evidence type="ECO:0000256" key="2">
    <source>
        <dbReference type="ARBA" id="ARBA00022821"/>
    </source>
</evidence>
<dbReference type="SUPFAM" id="SSF52047">
    <property type="entry name" value="RNI-like"/>
    <property type="match status" value="1"/>
</dbReference>
<dbReference type="PANTHER" id="PTHR33463">
    <property type="entry name" value="NB-ARC DOMAIN-CONTAINING PROTEIN-RELATED"/>
    <property type="match status" value="1"/>
</dbReference>
<reference evidence="4" key="1">
    <citation type="journal article" date="2023" name="Science">
        <title>Elucidation of the pathway for biosynthesis of saponin adjuvants from the soapbark tree.</title>
        <authorList>
            <person name="Reed J."/>
            <person name="Orme A."/>
            <person name="El-Demerdash A."/>
            <person name="Owen C."/>
            <person name="Martin L.B.B."/>
            <person name="Misra R.C."/>
            <person name="Kikuchi S."/>
            <person name="Rejzek M."/>
            <person name="Martin A.C."/>
            <person name="Harkess A."/>
            <person name="Leebens-Mack J."/>
            <person name="Louveau T."/>
            <person name="Stephenson M.J."/>
            <person name="Osbourn A."/>
        </authorList>
    </citation>
    <scope>NUCLEOTIDE SEQUENCE</scope>
    <source>
        <strain evidence="4">S10</strain>
    </source>
</reference>
<comment type="caution">
    <text evidence="4">The sequence shown here is derived from an EMBL/GenBank/DDBJ whole genome shotgun (WGS) entry which is preliminary data.</text>
</comment>
<organism evidence="4 5">
    <name type="scientific">Quillaja saponaria</name>
    <name type="common">Soap bark tree</name>
    <dbReference type="NCBI Taxonomy" id="32244"/>
    <lineage>
        <taxon>Eukaryota</taxon>
        <taxon>Viridiplantae</taxon>
        <taxon>Streptophyta</taxon>
        <taxon>Embryophyta</taxon>
        <taxon>Tracheophyta</taxon>
        <taxon>Spermatophyta</taxon>
        <taxon>Magnoliopsida</taxon>
        <taxon>eudicotyledons</taxon>
        <taxon>Gunneridae</taxon>
        <taxon>Pentapetalae</taxon>
        <taxon>rosids</taxon>
        <taxon>fabids</taxon>
        <taxon>Fabales</taxon>
        <taxon>Quillajaceae</taxon>
        <taxon>Quillaja</taxon>
    </lineage>
</organism>
<dbReference type="InterPro" id="IPR050905">
    <property type="entry name" value="Plant_NBS-LRR"/>
</dbReference>
<dbReference type="InterPro" id="IPR032675">
    <property type="entry name" value="LRR_dom_sf"/>
</dbReference>